<dbReference type="InterPro" id="IPR049892">
    <property type="entry name" value="AA9"/>
</dbReference>
<organism evidence="8 9">
    <name type="scientific">Bimuria novae-zelandiae CBS 107.79</name>
    <dbReference type="NCBI Taxonomy" id="1447943"/>
    <lineage>
        <taxon>Eukaryota</taxon>
        <taxon>Fungi</taxon>
        <taxon>Dikarya</taxon>
        <taxon>Ascomycota</taxon>
        <taxon>Pezizomycotina</taxon>
        <taxon>Dothideomycetes</taxon>
        <taxon>Pleosporomycetidae</taxon>
        <taxon>Pleosporales</taxon>
        <taxon>Massarineae</taxon>
        <taxon>Didymosphaeriaceae</taxon>
        <taxon>Bimuria</taxon>
    </lineage>
</organism>
<keyword evidence="9" id="KW-1185">Reference proteome</keyword>
<sequence length="248" mass="25754">MKYFAAAVLSLLPALASAHCVAQRVRVNGADQGQLVGIRTPNSNNPIQNVNDGNFACNSGFHTPVSSTIINVNAGDKVGTMWGHVIGGAQFPGDEDNPIAASHKGPTIFYLAKVDNAATASGQGLKWFKIGEDGLDGSGKWGVDRMISNGGWVDFTIPTCVAPGQYLLRTEIIALHSASNQGQAQFYIGCAQINVSSSGTSTGSQTVSFPGAYSANDPGILVSIYNNVGQPVGNGQPYKIPGPAKLSC</sequence>
<feature type="signal peptide" evidence="6">
    <location>
        <begin position="1"/>
        <end position="18"/>
    </location>
</feature>
<dbReference type="Gene3D" id="2.70.50.70">
    <property type="match status" value="1"/>
</dbReference>
<comment type="catalytic activity">
    <reaction evidence="5">
        <text>[(1-&gt;4)-beta-D-glucosyl]n+m + reduced acceptor + O2 = 4-dehydro-beta-D-glucosyl-[(1-&gt;4)-beta-D-glucosyl]n-1 + [(1-&gt;4)-beta-D-glucosyl]m + acceptor + H2O.</text>
        <dbReference type="EC" id="1.14.99.56"/>
    </reaction>
</comment>
<evidence type="ECO:0000256" key="4">
    <source>
        <dbReference type="ARBA" id="ARBA00023157"/>
    </source>
</evidence>
<keyword evidence="8" id="KW-0378">Hydrolase</keyword>
<evidence type="ECO:0000313" key="8">
    <source>
        <dbReference type="EMBL" id="KAF1973565.1"/>
    </source>
</evidence>
<comment type="domain">
    <text evidence="5">Has a modular structure: an endo-beta-1,4-glucanase catalytic module at the N-terminus, a linker rich in serines and threonines, and a C-terminal carbohydrate-binding module (CBM).</text>
</comment>
<feature type="chain" id="PRO_5025693233" description="AA9 family lytic polysaccharide monooxygenase" evidence="6">
    <location>
        <begin position="19"/>
        <end position="248"/>
    </location>
</feature>
<evidence type="ECO:0000259" key="7">
    <source>
        <dbReference type="Pfam" id="PF03443"/>
    </source>
</evidence>
<accession>A0A6A5V8X8</accession>
<keyword evidence="3 5" id="KW-0964">Secreted</keyword>
<comment type="subcellular location">
    <subcellularLocation>
        <location evidence="2 5">Secreted</location>
    </subcellularLocation>
</comment>
<dbReference type="GO" id="GO:0005576">
    <property type="term" value="C:extracellular region"/>
    <property type="evidence" value="ECO:0007669"/>
    <property type="project" value="UniProtKB-SubCell"/>
</dbReference>
<evidence type="ECO:0000256" key="5">
    <source>
        <dbReference type="RuleBase" id="RU368122"/>
    </source>
</evidence>
<keyword evidence="5" id="KW-0136">Cellulose degradation</keyword>
<keyword evidence="6" id="KW-0732">Signal</keyword>
<dbReference type="GO" id="GO:0030248">
    <property type="term" value="F:cellulose binding"/>
    <property type="evidence" value="ECO:0007669"/>
    <property type="project" value="UniProtKB-UniRule"/>
</dbReference>
<dbReference type="InterPro" id="IPR005103">
    <property type="entry name" value="AA9_LPMO"/>
</dbReference>
<dbReference type="OrthoDB" id="5558646at2759"/>
<comment type="function">
    <text evidence="5">Lytic polysaccharide monooxygenase (LMPO) that depolymerizes crystalline and amorphous polysaccharides via the oxidation of scissile alpha- or beta-(1-4)-glycosidic bonds, yielding C1 and/or C4 oxidation products. Catalysis by LPMOs requires the reduction of the active-site copper from Cu(II) to Cu(I) by a reducing agent and H(2)O(2) or O(2) as a cosubstrate.</text>
</comment>
<gene>
    <name evidence="8" type="ORF">BU23DRAFT_568251</name>
</gene>
<comment type="cofactor">
    <cofactor evidence="1">
        <name>Cu(2+)</name>
        <dbReference type="ChEBI" id="CHEBI:29036"/>
    </cofactor>
</comment>
<name>A0A6A5V8X8_9PLEO</name>
<dbReference type="Proteomes" id="UP000800036">
    <property type="component" value="Unassembled WGS sequence"/>
</dbReference>
<dbReference type="EC" id="1.14.99.56" evidence="5"/>
<keyword evidence="5" id="KW-0624">Polysaccharide degradation</keyword>
<dbReference type="CDD" id="cd21175">
    <property type="entry name" value="LPMO_AA9"/>
    <property type="match status" value="1"/>
</dbReference>
<dbReference type="AlphaFoldDB" id="A0A6A5V8X8"/>
<dbReference type="Pfam" id="PF03443">
    <property type="entry name" value="AA9"/>
    <property type="match status" value="1"/>
</dbReference>
<dbReference type="GO" id="GO:0008810">
    <property type="term" value="F:cellulase activity"/>
    <property type="evidence" value="ECO:0007669"/>
    <property type="project" value="UniProtKB-UniRule"/>
</dbReference>
<evidence type="ECO:0000256" key="1">
    <source>
        <dbReference type="ARBA" id="ARBA00001973"/>
    </source>
</evidence>
<evidence type="ECO:0000256" key="2">
    <source>
        <dbReference type="ARBA" id="ARBA00004613"/>
    </source>
</evidence>
<feature type="domain" description="Auxiliary Activity family 9 catalytic" evidence="7">
    <location>
        <begin position="19"/>
        <end position="227"/>
    </location>
</feature>
<evidence type="ECO:0000256" key="3">
    <source>
        <dbReference type="ARBA" id="ARBA00022525"/>
    </source>
</evidence>
<keyword evidence="5" id="KW-0119">Carbohydrate metabolism</keyword>
<evidence type="ECO:0000256" key="6">
    <source>
        <dbReference type="SAM" id="SignalP"/>
    </source>
</evidence>
<dbReference type="EMBL" id="ML976680">
    <property type="protein sequence ID" value="KAF1973565.1"/>
    <property type="molecule type" value="Genomic_DNA"/>
</dbReference>
<proteinExistence type="predicted"/>
<protein>
    <recommendedName>
        <fullName evidence="5">AA9 family lytic polysaccharide monooxygenase</fullName>
        <ecNumber evidence="5">1.14.99.56</ecNumber>
    </recommendedName>
    <alternativeName>
        <fullName evidence="5">Endo-beta-1,4-glucanase</fullName>
    </alternativeName>
    <alternativeName>
        <fullName evidence="5">Glycosyl hydrolase 61 family protein</fullName>
    </alternativeName>
</protein>
<keyword evidence="4 5" id="KW-1015">Disulfide bond</keyword>
<dbReference type="PANTHER" id="PTHR33353:SF13">
    <property type="entry name" value="ENDOGLUCANASE II"/>
    <property type="match status" value="1"/>
</dbReference>
<reference evidence="8" key="1">
    <citation type="journal article" date="2020" name="Stud. Mycol.">
        <title>101 Dothideomycetes genomes: a test case for predicting lifestyles and emergence of pathogens.</title>
        <authorList>
            <person name="Haridas S."/>
            <person name="Albert R."/>
            <person name="Binder M."/>
            <person name="Bloem J."/>
            <person name="Labutti K."/>
            <person name="Salamov A."/>
            <person name="Andreopoulos B."/>
            <person name="Baker S."/>
            <person name="Barry K."/>
            <person name="Bills G."/>
            <person name="Bluhm B."/>
            <person name="Cannon C."/>
            <person name="Castanera R."/>
            <person name="Culley D."/>
            <person name="Daum C."/>
            <person name="Ezra D."/>
            <person name="Gonzalez J."/>
            <person name="Henrissat B."/>
            <person name="Kuo A."/>
            <person name="Liang C."/>
            <person name="Lipzen A."/>
            <person name="Lutzoni F."/>
            <person name="Magnuson J."/>
            <person name="Mondo S."/>
            <person name="Nolan M."/>
            <person name="Ohm R."/>
            <person name="Pangilinan J."/>
            <person name="Park H.-J."/>
            <person name="Ramirez L."/>
            <person name="Alfaro M."/>
            <person name="Sun H."/>
            <person name="Tritt A."/>
            <person name="Yoshinaga Y."/>
            <person name="Zwiers L.-H."/>
            <person name="Turgeon B."/>
            <person name="Goodwin S."/>
            <person name="Spatafora J."/>
            <person name="Crous P."/>
            <person name="Grigoriev I."/>
        </authorList>
    </citation>
    <scope>NUCLEOTIDE SEQUENCE</scope>
    <source>
        <strain evidence="8">CBS 107.79</strain>
    </source>
</reference>
<evidence type="ECO:0000313" key="9">
    <source>
        <dbReference type="Proteomes" id="UP000800036"/>
    </source>
</evidence>
<dbReference type="PANTHER" id="PTHR33353">
    <property type="entry name" value="PUTATIVE (AFU_ORTHOLOGUE AFUA_1G12560)-RELATED"/>
    <property type="match status" value="1"/>
</dbReference>
<dbReference type="GO" id="GO:0030245">
    <property type="term" value="P:cellulose catabolic process"/>
    <property type="evidence" value="ECO:0007669"/>
    <property type="project" value="UniProtKB-UniRule"/>
</dbReference>